<protein>
    <submittedName>
        <fullName evidence="2">Phage Mu protein F like protein</fullName>
    </submittedName>
</protein>
<dbReference type="AlphaFoldDB" id="A0A120FWA4"/>
<accession>A0A120FWA4</accession>
<evidence type="ECO:0000313" key="3">
    <source>
        <dbReference type="Proteomes" id="UP000063434"/>
    </source>
</evidence>
<dbReference type="Pfam" id="PF04233">
    <property type="entry name" value="Phage_Mu_F"/>
    <property type="match status" value="1"/>
</dbReference>
<dbReference type="Gene3D" id="3.40.50.12780">
    <property type="entry name" value="N-terminal domain of ligase-like"/>
    <property type="match status" value="1"/>
</dbReference>
<feature type="domain" description="Phage head morphogenesis" evidence="1">
    <location>
        <begin position="197"/>
        <end position="321"/>
    </location>
</feature>
<sequence length="335" mass="36397">MNASEAILAIQGMEPAAQRAYLAQIADMISAATLAEIERAINDGDENQVVALLPIGLFAGLMELIRTAYLKGAKTEAKGIKAPGVSKDLDVHAPDVSSFLSGQARSLLDQAAIDEATAVRAILQAGQASGQSSRKTALDLIGRISKQTGKRSGGVVGLSGNFAESVANARTQLLSGNATEMKKYLLRVRRDRRFDATVESAIREGRTLKADDVSKIVGRYADRLLATQAEMIAQTYVAEAFNEGRDQAWRQIIERSKGRLTFTKTWRSRRDEKVRDSHAATDGQTVQADQPFITQRGAMLMFPCDSSLGAPLTERARCRCIAEYSMVPVRHQEGL</sequence>
<dbReference type="EMBL" id="LCYC01000066">
    <property type="protein sequence ID" value="KWV69644.1"/>
    <property type="molecule type" value="Genomic_DNA"/>
</dbReference>
<dbReference type="Proteomes" id="UP000063434">
    <property type="component" value="Unassembled WGS sequence"/>
</dbReference>
<name>A0A120FWA4_PSEFL</name>
<dbReference type="InterPro" id="IPR042099">
    <property type="entry name" value="ANL_N_sf"/>
</dbReference>
<comment type="caution">
    <text evidence="2">The sequence shown here is derived from an EMBL/GenBank/DDBJ whole genome shotgun (WGS) entry which is preliminary data.</text>
</comment>
<evidence type="ECO:0000313" key="2">
    <source>
        <dbReference type="EMBL" id="KWV69644.1"/>
    </source>
</evidence>
<dbReference type="RefSeq" id="WP_060766411.1">
    <property type="nucleotide sequence ID" value="NZ_LCYC01000066.1"/>
</dbReference>
<gene>
    <name evidence="2" type="ORF">PFL603g_06396</name>
</gene>
<organism evidence="2 3">
    <name type="scientific">Pseudomonas fluorescens</name>
    <dbReference type="NCBI Taxonomy" id="294"/>
    <lineage>
        <taxon>Bacteria</taxon>
        <taxon>Pseudomonadati</taxon>
        <taxon>Pseudomonadota</taxon>
        <taxon>Gammaproteobacteria</taxon>
        <taxon>Pseudomonadales</taxon>
        <taxon>Pseudomonadaceae</taxon>
        <taxon>Pseudomonas</taxon>
    </lineage>
</organism>
<evidence type="ECO:0000259" key="1">
    <source>
        <dbReference type="Pfam" id="PF04233"/>
    </source>
</evidence>
<dbReference type="InterPro" id="IPR006528">
    <property type="entry name" value="Phage_head_morphogenesis_dom"/>
</dbReference>
<proteinExistence type="predicted"/>
<dbReference type="PATRIC" id="fig|294.195.peg.6792"/>
<reference evidence="2 3" key="1">
    <citation type="submission" date="2015-05" db="EMBL/GenBank/DDBJ databases">
        <title>A genomic and transcriptomic approach to investigate the blue pigment phenotype in Pseudomonas fluorescens.</title>
        <authorList>
            <person name="Andreani N.A."/>
            <person name="Cardazzo B."/>
        </authorList>
    </citation>
    <scope>NUCLEOTIDE SEQUENCE [LARGE SCALE GENOMIC DNA]</scope>
    <source>
        <strain evidence="2 3">Ps_40</strain>
    </source>
</reference>